<dbReference type="OrthoDB" id="252470at2"/>
<feature type="domain" description="HTH araC/xylS-type" evidence="4">
    <location>
        <begin position="221"/>
        <end position="321"/>
    </location>
</feature>
<dbReference type="PANTHER" id="PTHR46796">
    <property type="entry name" value="HTH-TYPE TRANSCRIPTIONAL ACTIVATOR RHAS-RELATED"/>
    <property type="match status" value="1"/>
</dbReference>
<gene>
    <name evidence="5" type="ORF">ATB98_12080</name>
</gene>
<keyword evidence="3" id="KW-0804">Transcription</keyword>
<keyword evidence="1" id="KW-0805">Transcription regulation</keyword>
<protein>
    <submittedName>
        <fullName evidence="5">AraC family transcriptional regulator</fullName>
    </submittedName>
</protein>
<evidence type="ECO:0000256" key="3">
    <source>
        <dbReference type="ARBA" id="ARBA00023163"/>
    </source>
</evidence>
<comment type="caution">
    <text evidence="5">The sequence shown here is derived from an EMBL/GenBank/DDBJ whole genome shotgun (WGS) entry which is preliminary data.</text>
</comment>
<dbReference type="Pfam" id="PF12833">
    <property type="entry name" value="HTH_18"/>
    <property type="match status" value="1"/>
</dbReference>
<dbReference type="Proteomes" id="UP000078507">
    <property type="component" value="Unassembled WGS sequence"/>
</dbReference>
<dbReference type="SMART" id="SM00342">
    <property type="entry name" value="HTH_ARAC"/>
    <property type="match status" value="1"/>
</dbReference>
<organism evidence="5 6">
    <name type="scientific">Sinorhizobium saheli</name>
    <dbReference type="NCBI Taxonomy" id="36856"/>
    <lineage>
        <taxon>Bacteria</taxon>
        <taxon>Pseudomonadati</taxon>
        <taxon>Pseudomonadota</taxon>
        <taxon>Alphaproteobacteria</taxon>
        <taxon>Hyphomicrobiales</taxon>
        <taxon>Rhizobiaceae</taxon>
        <taxon>Sinorhizobium/Ensifer group</taxon>
        <taxon>Sinorhizobium</taxon>
    </lineage>
</organism>
<keyword evidence="2" id="KW-0238">DNA-binding</keyword>
<dbReference type="InterPro" id="IPR009057">
    <property type="entry name" value="Homeodomain-like_sf"/>
</dbReference>
<dbReference type="PROSITE" id="PS01124">
    <property type="entry name" value="HTH_ARAC_FAMILY_2"/>
    <property type="match status" value="1"/>
</dbReference>
<evidence type="ECO:0000259" key="4">
    <source>
        <dbReference type="PROSITE" id="PS01124"/>
    </source>
</evidence>
<sequence>MIEILTMRLEETSLGTGDVSEWLSAEKDLACYRPLSSDRRGLFSFSAQGAGDLVAWSGSSSTERAFSVNLEGDDFMFFVEHGTHYELATGGIRHGVTPGVGLLTSADRYSALKIGAGSAAEGFCVPRSAVQAALASSFERLLPTGFEFAPLHDLNGGPAGHLFKLMRFFRDDMCGGQNLEVSPIALASFKEMFCLLMVQNLRHTLSDLNAPVRTIAPRQVRRALEFARAHAAMPITISDMAAAAGVSVRALQANFRRFLNATPMAYLRQLRLEGAHHDIVNAHPSATVAEIARRWGFMHLGRFSQEYRATFGVVPSADLARCYSQRRTRPL</sequence>
<dbReference type="InterPro" id="IPR018060">
    <property type="entry name" value="HTH_AraC"/>
</dbReference>
<reference evidence="5 6" key="1">
    <citation type="submission" date="2015-11" db="EMBL/GenBank/DDBJ databases">
        <title>Ensifer anhuiense sp. nov., an effective nitrogen fixation bacterium with Glycine soja.</title>
        <authorList>
            <person name="Yan H."/>
            <person name="Chen W."/>
        </authorList>
    </citation>
    <scope>NUCLEOTIDE SEQUENCE [LARGE SCALE GENOMIC DNA]</scope>
    <source>
        <strain evidence="5 6">LMG 7837</strain>
    </source>
</reference>
<dbReference type="EMBL" id="LNQB01000078">
    <property type="protein sequence ID" value="OAP43430.1"/>
    <property type="molecule type" value="Genomic_DNA"/>
</dbReference>
<evidence type="ECO:0000256" key="2">
    <source>
        <dbReference type="ARBA" id="ARBA00023125"/>
    </source>
</evidence>
<keyword evidence="6" id="KW-1185">Reference proteome</keyword>
<dbReference type="RefSeq" id="WP_066876052.1">
    <property type="nucleotide sequence ID" value="NZ_LNQB01000078.1"/>
</dbReference>
<dbReference type="STRING" id="36856.ATB98_12080"/>
<dbReference type="GO" id="GO:0003700">
    <property type="term" value="F:DNA-binding transcription factor activity"/>
    <property type="evidence" value="ECO:0007669"/>
    <property type="project" value="InterPro"/>
</dbReference>
<dbReference type="PANTHER" id="PTHR46796:SF12">
    <property type="entry name" value="HTH-TYPE DNA-BINDING TRANSCRIPTIONAL ACTIVATOR EUTR"/>
    <property type="match status" value="1"/>
</dbReference>
<evidence type="ECO:0000313" key="5">
    <source>
        <dbReference type="EMBL" id="OAP43430.1"/>
    </source>
</evidence>
<dbReference type="SUPFAM" id="SSF46689">
    <property type="entry name" value="Homeodomain-like"/>
    <property type="match status" value="2"/>
</dbReference>
<dbReference type="InterPro" id="IPR050204">
    <property type="entry name" value="AraC_XylS_family_regulators"/>
</dbReference>
<dbReference type="Gene3D" id="1.10.10.60">
    <property type="entry name" value="Homeodomain-like"/>
    <property type="match status" value="1"/>
</dbReference>
<evidence type="ECO:0000313" key="6">
    <source>
        <dbReference type="Proteomes" id="UP000078507"/>
    </source>
</evidence>
<dbReference type="AlphaFoldDB" id="A0A178Y7C3"/>
<evidence type="ECO:0000256" key="1">
    <source>
        <dbReference type="ARBA" id="ARBA00023015"/>
    </source>
</evidence>
<dbReference type="GO" id="GO:0043565">
    <property type="term" value="F:sequence-specific DNA binding"/>
    <property type="evidence" value="ECO:0007669"/>
    <property type="project" value="InterPro"/>
</dbReference>
<proteinExistence type="predicted"/>
<name>A0A178Y7C3_SINSA</name>
<accession>A0A178Y7C3</accession>